<feature type="compositionally biased region" description="Low complexity" evidence="7">
    <location>
        <begin position="500"/>
        <end position="518"/>
    </location>
</feature>
<feature type="signal peptide" evidence="8">
    <location>
        <begin position="1"/>
        <end position="16"/>
    </location>
</feature>
<feature type="region of interest" description="Disordered" evidence="7">
    <location>
        <begin position="495"/>
        <end position="525"/>
    </location>
</feature>
<keyword evidence="1 5" id="KW-0245">EGF-like domain</keyword>
<dbReference type="InterPro" id="IPR051022">
    <property type="entry name" value="Notch_Cell-Fate_Det"/>
</dbReference>
<evidence type="ECO:0000256" key="3">
    <source>
        <dbReference type="ARBA" id="ARBA00022737"/>
    </source>
</evidence>
<evidence type="ECO:0000256" key="8">
    <source>
        <dbReference type="SAM" id="SignalP"/>
    </source>
</evidence>
<dbReference type="InterPro" id="IPR001881">
    <property type="entry name" value="EGF-like_Ca-bd_dom"/>
</dbReference>
<dbReference type="PROSITE" id="PS50026">
    <property type="entry name" value="EGF_3"/>
    <property type="match status" value="2"/>
</dbReference>
<feature type="chain" id="PRO_5045355449" evidence="8">
    <location>
        <begin position="17"/>
        <end position="937"/>
    </location>
</feature>
<feature type="domain" description="EGF-like" evidence="9">
    <location>
        <begin position="264"/>
        <end position="301"/>
    </location>
</feature>
<comment type="caution">
    <text evidence="5">Lacks conserved residue(s) required for the propagation of feature annotation.</text>
</comment>
<dbReference type="SMART" id="SM00181">
    <property type="entry name" value="EGF"/>
    <property type="match status" value="4"/>
</dbReference>
<protein>
    <submittedName>
        <fullName evidence="10">Oidioi.mRNA.OKI2018_I69.chr2.g5444.t1.cds</fullName>
    </submittedName>
</protein>
<keyword evidence="4 5" id="KW-1015">Disulfide bond</keyword>
<evidence type="ECO:0000256" key="1">
    <source>
        <dbReference type="ARBA" id="ARBA00022536"/>
    </source>
</evidence>
<dbReference type="SMART" id="SM00179">
    <property type="entry name" value="EGF_CA"/>
    <property type="match status" value="3"/>
</dbReference>
<dbReference type="CDD" id="cd00054">
    <property type="entry name" value="EGF_CA"/>
    <property type="match status" value="2"/>
</dbReference>
<gene>
    <name evidence="10" type="ORF">OKIOD_LOCUS14209</name>
</gene>
<dbReference type="Gene3D" id="2.10.25.10">
    <property type="entry name" value="Laminin"/>
    <property type="match status" value="3"/>
</dbReference>
<dbReference type="PANTHER" id="PTHR24049:SF22">
    <property type="entry name" value="DROSOPHILA CRUMBS HOMOLOG"/>
    <property type="match status" value="1"/>
</dbReference>
<dbReference type="PANTHER" id="PTHR24049">
    <property type="entry name" value="CRUMBS FAMILY MEMBER"/>
    <property type="match status" value="1"/>
</dbReference>
<dbReference type="SUPFAM" id="SSF57196">
    <property type="entry name" value="EGF/Laminin"/>
    <property type="match status" value="2"/>
</dbReference>
<feature type="region of interest" description="Disordered" evidence="7">
    <location>
        <begin position="815"/>
        <end position="835"/>
    </location>
</feature>
<dbReference type="Proteomes" id="UP001158576">
    <property type="component" value="Chromosome 2"/>
</dbReference>
<evidence type="ECO:0000313" key="10">
    <source>
        <dbReference type="EMBL" id="CAG5111110.1"/>
    </source>
</evidence>
<feature type="coiled-coil region" evidence="6">
    <location>
        <begin position="560"/>
        <end position="762"/>
    </location>
</feature>
<evidence type="ECO:0000256" key="5">
    <source>
        <dbReference type="PROSITE-ProRule" id="PRU00076"/>
    </source>
</evidence>
<organism evidence="10 11">
    <name type="scientific">Oikopleura dioica</name>
    <name type="common">Tunicate</name>
    <dbReference type="NCBI Taxonomy" id="34765"/>
    <lineage>
        <taxon>Eukaryota</taxon>
        <taxon>Metazoa</taxon>
        <taxon>Chordata</taxon>
        <taxon>Tunicata</taxon>
        <taxon>Appendicularia</taxon>
        <taxon>Copelata</taxon>
        <taxon>Oikopleuridae</taxon>
        <taxon>Oikopleura</taxon>
    </lineage>
</organism>
<accession>A0ABN7T9H7</accession>
<evidence type="ECO:0000256" key="2">
    <source>
        <dbReference type="ARBA" id="ARBA00022729"/>
    </source>
</evidence>
<dbReference type="InterPro" id="IPR000742">
    <property type="entry name" value="EGF"/>
</dbReference>
<keyword evidence="6" id="KW-0175">Coiled coil</keyword>
<dbReference type="EMBL" id="OU015567">
    <property type="protein sequence ID" value="CAG5111110.1"/>
    <property type="molecule type" value="Genomic_DNA"/>
</dbReference>
<feature type="disulfide bond" evidence="5">
    <location>
        <begin position="291"/>
        <end position="300"/>
    </location>
</feature>
<keyword evidence="11" id="KW-1185">Reference proteome</keyword>
<reference evidence="10 11" key="1">
    <citation type="submission" date="2021-04" db="EMBL/GenBank/DDBJ databases">
        <authorList>
            <person name="Bliznina A."/>
        </authorList>
    </citation>
    <scope>NUCLEOTIDE SEQUENCE [LARGE SCALE GENOMIC DNA]</scope>
</reference>
<evidence type="ECO:0000259" key="9">
    <source>
        <dbReference type="PROSITE" id="PS50026"/>
    </source>
</evidence>
<name>A0ABN7T9H7_OIKDI</name>
<keyword evidence="3" id="KW-0677">Repeat</keyword>
<feature type="coiled-coil region" evidence="6">
    <location>
        <begin position="839"/>
        <end position="866"/>
    </location>
</feature>
<feature type="domain" description="EGF-like" evidence="9">
    <location>
        <begin position="150"/>
        <end position="186"/>
    </location>
</feature>
<proteinExistence type="predicted"/>
<evidence type="ECO:0000256" key="6">
    <source>
        <dbReference type="SAM" id="Coils"/>
    </source>
</evidence>
<keyword evidence="2 8" id="KW-0732">Signal</keyword>
<evidence type="ECO:0000256" key="7">
    <source>
        <dbReference type="SAM" id="MobiDB-lite"/>
    </source>
</evidence>
<sequence length="937" mass="106304">MTRLIINFSSFFGILALQNQWMKDILKDNCIDTDIHDVCLHGCRIEYIDCLAGCGDQTLCQNQCRVDFGACDSSCPCGLNCPLGCKGCSHPLCECYEAEINNENYKQCIENALEDQNNCIKSCPPSLICMEECCKAYQLEVKSCPCIEEGTNPCKNNPCQNGGTCNADGEQYSCSCPIGISGNNCETTPCSSEPCEYGECSFVGAIWSCECPSELFAGRDCSITPCENDDSNLPPACFNYGECSMVGDDYICKCPEFHTGDRCESYPCMHLPCQNGGVCVNTGDDSFECQCPEDITGELCEELPPVTNSCYEMDCEDVCIEMEDGPRCFYNQLVGFLNNNNNEFTVTCGNPYNPFMLTTPEIEIHHLEIEPTYKLNEYFINSHGCGGQGNCRASFAKDMLDLGDEVKHEEVGRAGFLQTWKLQKACGGPDCDNWWIKTTVTDSKGQELAWRGEVEMMERGDFLAQPEFSIIYLCILKCQKPHTFLLIRGNSSYSRDQESKMSTSSKSSDSNKTLKNSSVGSTPKEFFESQQYKKFTEDYEEVDRELAPILTDLENNLGAFSHLKAKIESLGNQLKKTKDEKNNLKNQLDTQKLNRKNLENEKNLLEEDVALQQQKLTELDKIKESISDQLVRVRDEMNVTDNENNRLSYELDQLKREHEETEHDLKQARKKLSLQQKELEVLKEATAKSKDEHDKLMTEYTSALDKIEKQEEMQASMSSRADELQSHLDQSRAECELYEEEIRELKRKIRVLEEKLMNSGRRSSDSEIQDMSLGDSLVEKIENLEIEDDWTAEERAKLEIVNELRYIFSEPEIAREEASGPSSLDSRAGEKRKESIDVLKESRETIRLLQSALEKLTDDSDEHKDVTSELKGLSDQSVRLTDQLKKRLDNIDEQHKSSIEKADFMRETMRALIQLGQDRGVQRESQDESVANMIFDL</sequence>
<dbReference type="PROSITE" id="PS00022">
    <property type="entry name" value="EGF_1"/>
    <property type="match status" value="2"/>
</dbReference>
<evidence type="ECO:0000313" key="11">
    <source>
        <dbReference type="Proteomes" id="UP001158576"/>
    </source>
</evidence>
<feature type="disulfide bond" evidence="5">
    <location>
        <begin position="176"/>
        <end position="185"/>
    </location>
</feature>
<evidence type="ECO:0000256" key="4">
    <source>
        <dbReference type="ARBA" id="ARBA00023157"/>
    </source>
</evidence>
<dbReference type="Pfam" id="PF00008">
    <property type="entry name" value="EGF"/>
    <property type="match status" value="2"/>
</dbReference>